<keyword evidence="1" id="KW-0812">Transmembrane</keyword>
<name>A0A815DYU6_9BILA</name>
<evidence type="ECO:0000313" key="2">
    <source>
        <dbReference type="EMBL" id="CAF1307675.1"/>
    </source>
</evidence>
<gene>
    <name evidence="2" type="ORF">RFH988_LOCUS30073</name>
</gene>
<dbReference type="OrthoDB" id="10052098at2759"/>
<feature type="transmembrane region" description="Helical" evidence="1">
    <location>
        <begin position="1086"/>
        <end position="1109"/>
    </location>
</feature>
<feature type="transmembrane region" description="Helical" evidence="1">
    <location>
        <begin position="320"/>
        <end position="350"/>
    </location>
</feature>
<dbReference type="Proteomes" id="UP000663882">
    <property type="component" value="Unassembled WGS sequence"/>
</dbReference>
<protein>
    <submittedName>
        <fullName evidence="2">Uncharacterized protein</fullName>
    </submittedName>
</protein>
<sequence length="1125" mass="130012">MIAIFSACIVRTVEKIEYVPSHIKFSQLVRNYPSTLHCPCSKFGITYDTFVTIQVNFHQVCSSQFIQQTWIDSIFNQQNMLSLSSDDFRRTLSFFWQVMAGFCMMSNRTWIDTVTSFDASRILSPRATAEEVVRNQVQADLNNYIILAQATFARSLLAIRRTTSANQIISALATNFYLHYLPTDLDSSESPKMSPRIFNNCSCLNIAGCPHPATFNDNYNHIVTIPGLIDDCLIIDGTLSSTLECYYNQTCLSLLHPSLTIDVELLINTSNKYFMVNSTMQMLLDKIMIDEMISDIRFDLYYSQCNPAYCSYSYTRRLDVLFIITTIIGIFGGLSFALRFISPFIAAIVLRWKNRRVFEDNVEHVMPTQQHQLCVTINRLRLLPNDIRQKIVNLNLFENQTLRTPTNIFRELLLTRVFILMITILFIATGFYIYFVEQNQIVTIKHPSLVTYEQLYNDHSATLQCPCSQISISYEKFLNVTYILHQVCTSDFVSPKWLTYLASFDPTLVPSWTETRFSRDFRTIGASYFQFLASFCSLSQININDALNVFINTKFINDHVLPPSLFVQQTQAMIESFIDSTKNNFARTLDWIHIIFTTSYFLIGRNINFLITVTDDHQVTVDNIIFYSVSEITHESISINGPCSCEIDGPFCTMLDLLYTNGSNILDFQQAFDELRISCVLLFGFTTGNISWWYNITYLENIQATYSMVIHSQPSPNIKPLNASVPTQFGNVQLLDLLYEMLVETWTHNETYYDKFYRECAPISCSYRIVQRRDIIVVLLLLISVCGGINRGLQIFVPFVGKFIFFCINRWKNRNDWHDYFRTHGDHYPNEEDLRWWMATFVHSLQQLCTLAEESVNNNIVTFYVSTMLANQIMSRIQFNNEINETISRFQKKTPIVFARTLDLIRTVIQGNALMAAFSSNWKFVMTEIERGKNASFRTIPVSHNNTKQNTSCSCATLRTCTTSAKMFDNDGNLNYTLEGLVYGCYLLETLLLSSLSCFYSEICINEFRQALYVLSYGIEDYVLDPSIKLNSSATRFNIDDAVETMAYEMFIESWISNVSYERFFNSCASNYCTYTYHYRFDAVELLTTFLSVFVGLSVGIRFIAPYLIEIIKKFRNHFRILPLQ</sequence>
<dbReference type="AlphaFoldDB" id="A0A815DYU6"/>
<reference evidence="2" key="1">
    <citation type="submission" date="2021-02" db="EMBL/GenBank/DDBJ databases">
        <authorList>
            <person name="Nowell W R."/>
        </authorList>
    </citation>
    <scope>NUCLEOTIDE SEQUENCE</scope>
</reference>
<feature type="transmembrane region" description="Helical" evidence="1">
    <location>
        <begin position="413"/>
        <end position="435"/>
    </location>
</feature>
<keyword evidence="1" id="KW-0472">Membrane</keyword>
<dbReference type="EMBL" id="CAJNOO010002937">
    <property type="protein sequence ID" value="CAF1307675.1"/>
    <property type="molecule type" value="Genomic_DNA"/>
</dbReference>
<evidence type="ECO:0000313" key="3">
    <source>
        <dbReference type="Proteomes" id="UP000663882"/>
    </source>
</evidence>
<evidence type="ECO:0000256" key="1">
    <source>
        <dbReference type="SAM" id="Phobius"/>
    </source>
</evidence>
<organism evidence="2 3">
    <name type="scientific">Rotaria sordida</name>
    <dbReference type="NCBI Taxonomy" id="392033"/>
    <lineage>
        <taxon>Eukaryota</taxon>
        <taxon>Metazoa</taxon>
        <taxon>Spiralia</taxon>
        <taxon>Gnathifera</taxon>
        <taxon>Rotifera</taxon>
        <taxon>Eurotatoria</taxon>
        <taxon>Bdelloidea</taxon>
        <taxon>Philodinida</taxon>
        <taxon>Philodinidae</taxon>
        <taxon>Rotaria</taxon>
    </lineage>
</organism>
<keyword evidence="1" id="KW-1133">Transmembrane helix</keyword>
<accession>A0A815DYU6</accession>
<comment type="caution">
    <text evidence="2">The sequence shown here is derived from an EMBL/GenBank/DDBJ whole genome shotgun (WGS) entry which is preliminary data.</text>
</comment>
<proteinExistence type="predicted"/>